<keyword evidence="2" id="KW-1185">Reference proteome</keyword>
<organism evidence="1 2">
    <name type="scientific">Enterocloster hominis</name>
    <name type="common">ex Liu et al. 2021</name>
    <dbReference type="NCBI Taxonomy" id="2763663"/>
    <lineage>
        <taxon>Bacteria</taxon>
        <taxon>Bacillati</taxon>
        <taxon>Bacillota</taxon>
        <taxon>Clostridia</taxon>
        <taxon>Lachnospirales</taxon>
        <taxon>Lachnospiraceae</taxon>
        <taxon>Enterocloster</taxon>
    </lineage>
</organism>
<dbReference type="InterPro" id="IPR011386">
    <property type="entry name" value="Put_ATP-NAD_kin"/>
</dbReference>
<dbReference type="SUPFAM" id="SSF111331">
    <property type="entry name" value="NAD kinase/diacylglycerol kinase-like"/>
    <property type="match status" value="1"/>
</dbReference>
<dbReference type="PIRSF" id="PIRSF016907">
    <property type="entry name" value="Kin_ATP-NAD"/>
    <property type="match status" value="1"/>
</dbReference>
<dbReference type="InterPro" id="IPR002504">
    <property type="entry name" value="NADK"/>
</dbReference>
<accession>A0ABR7NRC5</accession>
<proteinExistence type="predicted"/>
<name>A0ABR7NRC5_9FIRM</name>
<dbReference type="PANTHER" id="PTHR40697:SF2">
    <property type="entry name" value="ATP-NAD KINASE-RELATED"/>
    <property type="match status" value="1"/>
</dbReference>
<reference evidence="1 2" key="1">
    <citation type="submission" date="2020-08" db="EMBL/GenBank/DDBJ databases">
        <title>Genome public.</title>
        <authorList>
            <person name="Liu C."/>
            <person name="Sun Q."/>
        </authorList>
    </citation>
    <scope>NUCLEOTIDE SEQUENCE [LARGE SCALE GENOMIC DNA]</scope>
    <source>
        <strain evidence="1 2">BX10</strain>
    </source>
</reference>
<protein>
    <submittedName>
        <fullName evidence="1">ATP-NAD kinase family protein</fullName>
    </submittedName>
</protein>
<dbReference type="Gene3D" id="3.40.50.10330">
    <property type="entry name" value="Probable inorganic polyphosphate/atp-NAD kinase, domain 1"/>
    <property type="match status" value="1"/>
</dbReference>
<dbReference type="InterPro" id="IPR017438">
    <property type="entry name" value="ATP-NAD_kinase_N"/>
</dbReference>
<dbReference type="Pfam" id="PF20143">
    <property type="entry name" value="NAD_kinase_C"/>
    <property type="match status" value="1"/>
</dbReference>
<keyword evidence="1" id="KW-0808">Transferase</keyword>
<dbReference type="InterPro" id="IPR016064">
    <property type="entry name" value="NAD/diacylglycerol_kinase_sf"/>
</dbReference>
<dbReference type="PANTHER" id="PTHR40697">
    <property type="entry name" value="ACETOIN CATABOLISM PROTEIN X"/>
    <property type="match status" value="1"/>
</dbReference>
<dbReference type="EMBL" id="JACRTJ010000013">
    <property type="protein sequence ID" value="MBC8598670.1"/>
    <property type="molecule type" value="Genomic_DNA"/>
</dbReference>
<evidence type="ECO:0000313" key="1">
    <source>
        <dbReference type="EMBL" id="MBC8598670.1"/>
    </source>
</evidence>
<gene>
    <name evidence="1" type="ORF">H8708_05390</name>
</gene>
<comment type="caution">
    <text evidence="1">The sequence shown here is derived from an EMBL/GenBank/DDBJ whole genome shotgun (WGS) entry which is preliminary data.</text>
</comment>
<dbReference type="RefSeq" id="WP_262427212.1">
    <property type="nucleotide sequence ID" value="NZ_JACRTJ010000013.1"/>
</dbReference>
<dbReference type="GO" id="GO:0016301">
    <property type="term" value="F:kinase activity"/>
    <property type="evidence" value="ECO:0007669"/>
    <property type="project" value="UniProtKB-KW"/>
</dbReference>
<sequence>MEDRKAVIGLVINPIAGMGGKVALKGTDGKETLDKARERGARPESLKKTERALAKLMPYSGQIQFLTVSGVMGAALCEKMGFSYTPVYESGKETTENDTVAAAAIIAEKGADLLLFAGGDGTARNICQAVGERVPVLGIPAGVKIQSAVFGLTPEAAGAMAAMVAQGLPVSMSEREVVDLNEDEYRKERVSSKLYGSLRVPYEPSYVQNMKQSGFSSENDQMGGIAAYLEEKMEDDVFYAIGSGSTAKCISRFLGIDYELLGVDLVRNKKLVKKDVTEEELWEITSGNPVRIIVSPIGGQGFIFGRGNHQFSARILKVVGKENIQVIAPESKLISIPGHTLHVDCGDECVEKSLNGYYNVLCGYGYFHSFRCR</sequence>
<evidence type="ECO:0000313" key="2">
    <source>
        <dbReference type="Proteomes" id="UP000647491"/>
    </source>
</evidence>
<dbReference type="Proteomes" id="UP000647491">
    <property type="component" value="Unassembled WGS sequence"/>
</dbReference>
<dbReference type="Pfam" id="PF01513">
    <property type="entry name" value="NAD_kinase"/>
    <property type="match status" value="1"/>
</dbReference>
<keyword evidence="1" id="KW-0418">Kinase</keyword>
<dbReference type="InterPro" id="IPR039065">
    <property type="entry name" value="AcoX-like"/>
</dbReference>